<evidence type="ECO:0000256" key="1">
    <source>
        <dbReference type="ARBA" id="ARBA00004651"/>
    </source>
</evidence>
<reference evidence="16 17" key="1">
    <citation type="journal article" date="2010" name="PLoS ONE">
        <title>The genome sequence of the rumen methanogen Methanobrevibacter ruminantium reveals new possibilities for controlling ruminant methane emissions.</title>
        <authorList>
            <person name="Leahy S.C."/>
            <person name="Kelly W.J."/>
            <person name="Altermann E."/>
            <person name="Ronimus R.S."/>
            <person name="Yeoman C.J."/>
            <person name="Pacheco D.M."/>
            <person name="Li D."/>
            <person name="Kong Z."/>
            <person name="McTavish S."/>
            <person name="Sang C."/>
            <person name="Lambie S.C."/>
            <person name="Janssen P.H."/>
            <person name="Dey D."/>
            <person name="Attwood G.T."/>
        </authorList>
    </citation>
    <scope>NUCLEOTIDE SEQUENCE [LARGE SCALE GENOMIC DNA]</scope>
    <source>
        <strain evidence="17">ATCC 35063 / DSM 1093 / JCM 13430 / OCM 146 / M1</strain>
    </source>
</reference>
<feature type="transmembrane region" description="Helical" evidence="15">
    <location>
        <begin position="22"/>
        <end position="39"/>
    </location>
</feature>
<evidence type="ECO:0000256" key="10">
    <source>
        <dbReference type="ARBA" id="ARBA00022989"/>
    </source>
</evidence>
<evidence type="ECO:0000256" key="11">
    <source>
        <dbReference type="ARBA" id="ARBA00023098"/>
    </source>
</evidence>
<evidence type="ECO:0000256" key="4">
    <source>
        <dbReference type="ARBA" id="ARBA00022516"/>
    </source>
</evidence>
<dbReference type="PANTHER" id="PTHR34299:SF1">
    <property type="entry name" value="DIACYLGLYCEROL KINASE"/>
    <property type="match status" value="1"/>
</dbReference>
<evidence type="ECO:0000256" key="3">
    <source>
        <dbReference type="ARBA" id="ARBA00022475"/>
    </source>
</evidence>
<dbReference type="STRING" id="634498.mru_1289"/>
<dbReference type="InterPro" id="IPR033717">
    <property type="entry name" value="UDPK"/>
</dbReference>
<evidence type="ECO:0000256" key="2">
    <source>
        <dbReference type="ARBA" id="ARBA00005967"/>
    </source>
</evidence>
<dbReference type="PATRIC" id="fig|634498.28.peg.1292"/>
<sequence>MIDSFRYALNGIAVSIKDERNLKIQMIVMMLVIIAGFLLKISRTEWIICIILFALVISAEMINTAIENAIDYTREMTVDKDNDLARIAKDVSAGAVLVIAIASAIVGLIIFIPKVLLLL</sequence>
<dbReference type="Gene3D" id="1.10.287.3610">
    <property type="match status" value="1"/>
</dbReference>
<dbReference type="InterPro" id="IPR000829">
    <property type="entry name" value="DAGK"/>
</dbReference>
<dbReference type="eggNOG" id="arCOG11863">
    <property type="taxonomic scope" value="Archaea"/>
</dbReference>
<dbReference type="OrthoDB" id="384152at2157"/>
<evidence type="ECO:0000256" key="13">
    <source>
        <dbReference type="ARBA" id="ARBA00023209"/>
    </source>
</evidence>
<keyword evidence="7" id="KW-0547">Nucleotide-binding</keyword>
<gene>
    <name evidence="16" type="primary">dagK</name>
    <name evidence="16" type="ordered locus">mru_1289</name>
</gene>
<protein>
    <submittedName>
        <fullName evidence="16">Diacylglycerol kinase DagK</fullName>
    </submittedName>
</protein>
<dbReference type="Proteomes" id="UP000008680">
    <property type="component" value="Chromosome"/>
</dbReference>
<dbReference type="AlphaFoldDB" id="D3E3M8"/>
<evidence type="ECO:0000256" key="6">
    <source>
        <dbReference type="ARBA" id="ARBA00022692"/>
    </source>
</evidence>
<dbReference type="KEGG" id="mru:mru_1289"/>
<dbReference type="GO" id="GO:0005524">
    <property type="term" value="F:ATP binding"/>
    <property type="evidence" value="ECO:0007669"/>
    <property type="project" value="UniProtKB-KW"/>
</dbReference>
<dbReference type="GO" id="GO:0005886">
    <property type="term" value="C:plasma membrane"/>
    <property type="evidence" value="ECO:0007669"/>
    <property type="project" value="UniProtKB-SubCell"/>
</dbReference>
<comment type="subcellular location">
    <subcellularLocation>
        <location evidence="1">Cell membrane</location>
        <topology evidence="1">Multi-pass membrane protein</topology>
    </subcellularLocation>
</comment>
<dbReference type="EMBL" id="CP001719">
    <property type="protein sequence ID" value="ADC47139.1"/>
    <property type="molecule type" value="Genomic_DNA"/>
</dbReference>
<evidence type="ECO:0000313" key="17">
    <source>
        <dbReference type="Proteomes" id="UP000008680"/>
    </source>
</evidence>
<keyword evidence="4" id="KW-0444">Lipid biosynthesis</keyword>
<feature type="transmembrane region" description="Helical" evidence="15">
    <location>
        <begin position="91"/>
        <end position="112"/>
    </location>
</feature>
<name>D3E3M8_METRM</name>
<keyword evidence="5" id="KW-0808">Transferase</keyword>
<keyword evidence="11" id="KW-0443">Lipid metabolism</keyword>
<evidence type="ECO:0000256" key="8">
    <source>
        <dbReference type="ARBA" id="ARBA00022777"/>
    </source>
</evidence>
<keyword evidence="17" id="KW-1185">Reference proteome</keyword>
<evidence type="ECO:0000313" key="16">
    <source>
        <dbReference type="EMBL" id="ADC47139.1"/>
    </source>
</evidence>
<keyword evidence="12 15" id="KW-0472">Membrane</keyword>
<dbReference type="PANTHER" id="PTHR34299">
    <property type="entry name" value="DIACYLGLYCEROL KINASE"/>
    <property type="match status" value="1"/>
</dbReference>
<keyword evidence="3" id="KW-1003">Cell membrane</keyword>
<keyword evidence="9" id="KW-0067">ATP-binding</keyword>
<evidence type="ECO:0000256" key="12">
    <source>
        <dbReference type="ARBA" id="ARBA00023136"/>
    </source>
</evidence>
<evidence type="ECO:0000256" key="7">
    <source>
        <dbReference type="ARBA" id="ARBA00022741"/>
    </source>
</evidence>
<accession>D3E3M8</accession>
<dbReference type="GO" id="GO:0016301">
    <property type="term" value="F:kinase activity"/>
    <property type="evidence" value="ECO:0007669"/>
    <property type="project" value="UniProtKB-KW"/>
</dbReference>
<dbReference type="HOGENOM" id="CLU_112343_2_2_2"/>
<dbReference type="GO" id="GO:0008654">
    <property type="term" value="P:phospholipid biosynthetic process"/>
    <property type="evidence" value="ECO:0007669"/>
    <property type="project" value="UniProtKB-KW"/>
</dbReference>
<evidence type="ECO:0000256" key="15">
    <source>
        <dbReference type="SAM" id="Phobius"/>
    </source>
</evidence>
<dbReference type="CDD" id="cd14265">
    <property type="entry name" value="UDPK_IM_like"/>
    <property type="match status" value="1"/>
</dbReference>
<organism evidence="16 17">
    <name type="scientific">Methanobrevibacter ruminantium (strain ATCC 35063 / DSM 1093 / JCM 13430 / OCM 146 / M1)</name>
    <name type="common">Methanobacterium ruminantium</name>
    <dbReference type="NCBI Taxonomy" id="634498"/>
    <lineage>
        <taxon>Archaea</taxon>
        <taxon>Methanobacteriati</taxon>
        <taxon>Methanobacteriota</taxon>
        <taxon>Methanomada group</taxon>
        <taxon>Methanobacteria</taxon>
        <taxon>Methanobacteriales</taxon>
        <taxon>Methanobacteriaceae</taxon>
        <taxon>Methanobrevibacter</taxon>
    </lineage>
</organism>
<keyword evidence="13" id="KW-0594">Phospholipid biosynthesis</keyword>
<keyword evidence="10 15" id="KW-1133">Transmembrane helix</keyword>
<keyword evidence="8 16" id="KW-0418">Kinase</keyword>
<keyword evidence="14" id="KW-1208">Phospholipid metabolism</keyword>
<dbReference type="InterPro" id="IPR036945">
    <property type="entry name" value="DAGK_sf"/>
</dbReference>
<comment type="similarity">
    <text evidence="2">Belongs to the bacterial diacylglycerol kinase family.</text>
</comment>
<evidence type="ECO:0000256" key="14">
    <source>
        <dbReference type="ARBA" id="ARBA00023264"/>
    </source>
</evidence>
<feature type="transmembrane region" description="Helical" evidence="15">
    <location>
        <begin position="46"/>
        <end position="66"/>
    </location>
</feature>
<proteinExistence type="inferred from homology"/>
<evidence type="ECO:0000256" key="5">
    <source>
        <dbReference type="ARBA" id="ARBA00022679"/>
    </source>
</evidence>
<dbReference type="Pfam" id="PF01219">
    <property type="entry name" value="DAGK_prokar"/>
    <property type="match status" value="1"/>
</dbReference>
<keyword evidence="6 15" id="KW-0812">Transmembrane</keyword>
<evidence type="ECO:0000256" key="9">
    <source>
        <dbReference type="ARBA" id="ARBA00022840"/>
    </source>
</evidence>